<dbReference type="SUPFAM" id="SSF55620">
    <property type="entry name" value="Tetrahydrobiopterin biosynthesis enzymes-like"/>
    <property type="match status" value="1"/>
</dbReference>
<dbReference type="Gene3D" id="3.30.1130.10">
    <property type="match status" value="1"/>
</dbReference>
<protein>
    <submittedName>
        <fullName evidence="1">7-cyano-7-deazaguanine reductase</fullName>
    </submittedName>
</protein>
<reference evidence="1 2" key="1">
    <citation type="submission" date="2017-06" db="EMBL/GenBank/DDBJ databases">
        <authorList>
            <person name="Kim H.J."/>
            <person name="Triplett B.A."/>
        </authorList>
    </citation>
    <scope>NUCLEOTIDE SEQUENCE [LARGE SCALE GENOMIC DNA]</scope>
    <source>
        <strain evidence="1 2">DSM 19316</strain>
    </source>
</reference>
<sequence>MSQSSSSSERSSLLDSFEAPETSVAQVYTFETDEVTALCPFDFGGPDYYEFTLKYVPSEDCVESKSLKKFLESYRDVEITAEGLGAEMYEEITETISPKKMYIRLEQARRGGIEETVEFGDTELKSAREQVQ</sequence>
<dbReference type="GO" id="GO:0008616">
    <property type="term" value="P:tRNA queuosine(34) biosynthetic process"/>
    <property type="evidence" value="ECO:0007669"/>
    <property type="project" value="InterPro"/>
</dbReference>
<dbReference type="PANTHER" id="PTHR34354:SF1">
    <property type="entry name" value="NADPH-DEPENDENT 7-CYANO-7-DEAZAGUANINE REDUCTASE"/>
    <property type="match status" value="1"/>
</dbReference>
<dbReference type="Proteomes" id="UP000198297">
    <property type="component" value="Unassembled WGS sequence"/>
</dbReference>
<accession>A0A238YVH5</accession>
<evidence type="ECO:0000313" key="2">
    <source>
        <dbReference type="Proteomes" id="UP000198297"/>
    </source>
</evidence>
<proteinExistence type="predicted"/>
<dbReference type="InterPro" id="IPR043133">
    <property type="entry name" value="GTP-CH-I_C/QueF"/>
</dbReference>
<dbReference type="Pfam" id="PF14489">
    <property type="entry name" value="QueF"/>
    <property type="match status" value="1"/>
</dbReference>
<dbReference type="EMBL" id="FZNK01000019">
    <property type="protein sequence ID" value="SNR74731.1"/>
    <property type="molecule type" value="Genomic_DNA"/>
</dbReference>
<organism evidence="1 2">
    <name type="scientific">Halorubrum ezzemoulense</name>
    <name type="common">Halorubrum chaoviator</name>
    <dbReference type="NCBI Taxonomy" id="337243"/>
    <lineage>
        <taxon>Archaea</taxon>
        <taxon>Methanobacteriati</taxon>
        <taxon>Methanobacteriota</taxon>
        <taxon>Stenosarchaea group</taxon>
        <taxon>Halobacteria</taxon>
        <taxon>Halobacteriales</taxon>
        <taxon>Haloferacaceae</taxon>
        <taxon>Halorubrum</taxon>
    </lineage>
</organism>
<dbReference type="PANTHER" id="PTHR34354">
    <property type="entry name" value="NADPH-DEPENDENT 7-CYANO-7-DEAZAGUANINE REDUCTASE"/>
    <property type="match status" value="1"/>
</dbReference>
<name>A0A238YVH5_HALEZ</name>
<evidence type="ECO:0000313" key="1">
    <source>
        <dbReference type="EMBL" id="SNR74731.1"/>
    </source>
</evidence>
<dbReference type="GO" id="GO:0033739">
    <property type="term" value="F:preQ1 synthase activity"/>
    <property type="evidence" value="ECO:0007669"/>
    <property type="project" value="InterPro"/>
</dbReference>
<dbReference type="RefSeq" id="WP_089309284.1">
    <property type="nucleotide sequence ID" value="NZ_FZNK01000019.1"/>
</dbReference>
<gene>
    <name evidence="1" type="ORF">SAMN06266787_11919</name>
</gene>
<dbReference type="InterPro" id="IPR029500">
    <property type="entry name" value="QueF"/>
</dbReference>
<dbReference type="AlphaFoldDB" id="A0A238YVH5"/>
<dbReference type="InterPro" id="IPR050084">
    <property type="entry name" value="NADPH_dep_7-cyano-7-deazaG_red"/>
</dbReference>